<name>A0A915AQK9_PARUN</name>
<dbReference type="AlphaFoldDB" id="A0A915AQK9"/>
<sequence length="55" mass="6462">MYIFNFYKNPPFCSFILYAFNLLVRKLIIFVQLCDASFQETKISDAGALLFFLIL</sequence>
<dbReference type="WBParaSite" id="PgR013_g124_t01">
    <property type="protein sequence ID" value="PgR013_g124_t01"/>
    <property type="gene ID" value="PgR013_g124"/>
</dbReference>
<evidence type="ECO:0000313" key="2">
    <source>
        <dbReference type="WBParaSite" id="PgR013_g124_t01"/>
    </source>
</evidence>
<evidence type="ECO:0000313" key="3">
    <source>
        <dbReference type="WBParaSite" id="PgR013_g124_t02"/>
    </source>
</evidence>
<accession>A0A915AQK9</accession>
<organism evidence="1 2">
    <name type="scientific">Parascaris univalens</name>
    <name type="common">Nematode worm</name>
    <dbReference type="NCBI Taxonomy" id="6257"/>
    <lineage>
        <taxon>Eukaryota</taxon>
        <taxon>Metazoa</taxon>
        <taxon>Ecdysozoa</taxon>
        <taxon>Nematoda</taxon>
        <taxon>Chromadorea</taxon>
        <taxon>Rhabditida</taxon>
        <taxon>Spirurina</taxon>
        <taxon>Ascaridomorpha</taxon>
        <taxon>Ascaridoidea</taxon>
        <taxon>Ascarididae</taxon>
        <taxon>Parascaris</taxon>
    </lineage>
</organism>
<dbReference type="WBParaSite" id="PgR013_g124_t02">
    <property type="protein sequence ID" value="PgR013_g124_t02"/>
    <property type="gene ID" value="PgR013_g124"/>
</dbReference>
<evidence type="ECO:0000313" key="1">
    <source>
        <dbReference type="Proteomes" id="UP000887569"/>
    </source>
</evidence>
<dbReference type="Proteomes" id="UP000887569">
    <property type="component" value="Unplaced"/>
</dbReference>
<protein>
    <submittedName>
        <fullName evidence="2 3">Uncharacterized protein</fullName>
    </submittedName>
</protein>
<reference evidence="2 3" key="1">
    <citation type="submission" date="2022-11" db="UniProtKB">
        <authorList>
            <consortium name="WormBaseParasite"/>
        </authorList>
    </citation>
    <scope>IDENTIFICATION</scope>
</reference>
<keyword evidence="1" id="KW-1185">Reference proteome</keyword>
<proteinExistence type="predicted"/>